<dbReference type="PROSITE" id="PS50102">
    <property type="entry name" value="RRM"/>
    <property type="match status" value="3"/>
</dbReference>
<keyword evidence="3" id="KW-0694">RNA-binding</keyword>
<dbReference type="SMART" id="SM00360">
    <property type="entry name" value="RRM"/>
    <property type="match status" value="3"/>
</dbReference>
<evidence type="ECO:0000256" key="4">
    <source>
        <dbReference type="SAM" id="MobiDB-lite"/>
    </source>
</evidence>
<dbReference type="InterPro" id="IPR000504">
    <property type="entry name" value="RRM_dom"/>
</dbReference>
<evidence type="ECO:0000259" key="5">
    <source>
        <dbReference type="PROSITE" id="PS50102"/>
    </source>
</evidence>
<feature type="compositionally biased region" description="Low complexity" evidence="4">
    <location>
        <begin position="576"/>
        <end position="594"/>
    </location>
</feature>
<dbReference type="InterPro" id="IPR012677">
    <property type="entry name" value="Nucleotide-bd_a/b_plait_sf"/>
</dbReference>
<feature type="region of interest" description="Disordered" evidence="4">
    <location>
        <begin position="59"/>
        <end position="101"/>
    </location>
</feature>
<dbReference type="PANTHER" id="PTHR48033:SF10">
    <property type="entry name" value="RNA-BINDING PROTEIN SQUID"/>
    <property type="match status" value="1"/>
</dbReference>
<dbReference type="CDD" id="cd12453">
    <property type="entry name" value="RRM1_RIM4_like"/>
    <property type="match status" value="1"/>
</dbReference>
<dbReference type="Pfam" id="PF00076">
    <property type="entry name" value="RRM_1"/>
    <property type="match status" value="3"/>
</dbReference>
<organism evidence="6 7">
    <name type="scientific">Mortierella polycephala</name>
    <dbReference type="NCBI Taxonomy" id="41804"/>
    <lineage>
        <taxon>Eukaryota</taxon>
        <taxon>Fungi</taxon>
        <taxon>Fungi incertae sedis</taxon>
        <taxon>Mucoromycota</taxon>
        <taxon>Mortierellomycotina</taxon>
        <taxon>Mortierellomycetes</taxon>
        <taxon>Mortierellales</taxon>
        <taxon>Mortierellaceae</taxon>
        <taxon>Mortierella</taxon>
    </lineage>
</organism>
<feature type="domain" description="RRM" evidence="5">
    <location>
        <begin position="272"/>
        <end position="353"/>
    </location>
</feature>
<keyword evidence="7" id="KW-1185">Reference proteome</keyword>
<evidence type="ECO:0000313" key="6">
    <source>
        <dbReference type="EMBL" id="KAG0262788.1"/>
    </source>
</evidence>
<evidence type="ECO:0000256" key="2">
    <source>
        <dbReference type="ARBA" id="ARBA00023242"/>
    </source>
</evidence>
<evidence type="ECO:0000256" key="1">
    <source>
        <dbReference type="ARBA" id="ARBA00004123"/>
    </source>
</evidence>
<feature type="region of interest" description="Disordered" evidence="4">
    <location>
        <begin position="1"/>
        <end position="43"/>
    </location>
</feature>
<dbReference type="InterPro" id="IPR035979">
    <property type="entry name" value="RBD_domain_sf"/>
</dbReference>
<dbReference type="GO" id="GO:0010468">
    <property type="term" value="P:regulation of gene expression"/>
    <property type="evidence" value="ECO:0007669"/>
    <property type="project" value="TreeGrafter"/>
</dbReference>
<dbReference type="Gene3D" id="3.30.70.330">
    <property type="match status" value="3"/>
</dbReference>
<dbReference type="InterPro" id="IPR034352">
    <property type="entry name" value="Rim4_RRM1"/>
</dbReference>
<dbReference type="AlphaFoldDB" id="A0A9P6U7G3"/>
<evidence type="ECO:0000256" key="3">
    <source>
        <dbReference type="PROSITE-ProRule" id="PRU00176"/>
    </source>
</evidence>
<proteinExistence type="predicted"/>
<dbReference type="GO" id="GO:0000785">
    <property type="term" value="C:chromatin"/>
    <property type="evidence" value="ECO:0007669"/>
    <property type="project" value="TreeGrafter"/>
</dbReference>
<feature type="domain" description="RRM" evidence="5">
    <location>
        <begin position="188"/>
        <end position="262"/>
    </location>
</feature>
<feature type="region of interest" description="Disordered" evidence="4">
    <location>
        <begin position="537"/>
        <end position="606"/>
    </location>
</feature>
<dbReference type="PANTHER" id="PTHR48033">
    <property type="entry name" value="RNA-BINDING (RRM/RBD/RNP MOTIFS) FAMILY PROTEIN"/>
    <property type="match status" value="1"/>
</dbReference>
<dbReference type="GO" id="GO:0005654">
    <property type="term" value="C:nucleoplasm"/>
    <property type="evidence" value="ECO:0007669"/>
    <property type="project" value="TreeGrafter"/>
</dbReference>
<keyword evidence="2" id="KW-0539">Nucleus</keyword>
<dbReference type="GO" id="GO:0003723">
    <property type="term" value="F:RNA binding"/>
    <property type="evidence" value="ECO:0007669"/>
    <property type="project" value="UniProtKB-UniRule"/>
</dbReference>
<feature type="domain" description="RRM" evidence="5">
    <location>
        <begin position="107"/>
        <end position="186"/>
    </location>
</feature>
<comment type="subcellular location">
    <subcellularLocation>
        <location evidence="1">Nucleus</location>
    </subcellularLocation>
</comment>
<protein>
    <recommendedName>
        <fullName evidence="5">RRM domain-containing protein</fullName>
    </recommendedName>
</protein>
<accession>A0A9P6U7G3</accession>
<comment type="caution">
    <text evidence="6">The sequence shown here is derived from an EMBL/GenBank/DDBJ whole genome shotgun (WGS) entry which is preliminary data.</text>
</comment>
<dbReference type="OrthoDB" id="410044at2759"/>
<name>A0A9P6U7G3_9FUNG</name>
<dbReference type="Proteomes" id="UP000726737">
    <property type="component" value="Unassembled WGS sequence"/>
</dbReference>
<dbReference type="EMBL" id="JAAAJA010000089">
    <property type="protein sequence ID" value="KAG0262788.1"/>
    <property type="molecule type" value="Genomic_DNA"/>
</dbReference>
<gene>
    <name evidence="6" type="ORF">BG011_009709</name>
</gene>
<reference evidence="6" key="1">
    <citation type="journal article" date="2020" name="Fungal Divers.">
        <title>Resolving the Mortierellaceae phylogeny through synthesis of multi-gene phylogenetics and phylogenomics.</title>
        <authorList>
            <person name="Vandepol N."/>
            <person name="Liber J."/>
            <person name="Desiro A."/>
            <person name="Na H."/>
            <person name="Kennedy M."/>
            <person name="Barry K."/>
            <person name="Grigoriev I.V."/>
            <person name="Miller A.N."/>
            <person name="O'Donnell K."/>
            <person name="Stajich J.E."/>
            <person name="Bonito G."/>
        </authorList>
    </citation>
    <scope>NUCLEOTIDE SEQUENCE</scope>
    <source>
        <strain evidence="6">KOD948</strain>
    </source>
</reference>
<evidence type="ECO:0000313" key="7">
    <source>
        <dbReference type="Proteomes" id="UP000726737"/>
    </source>
</evidence>
<sequence length="606" mass="67113">MQDAQPATSEGLLNEAISRLNIEDKAHDGHSRHKSQDSIGTLHDRVPHRVQSLDNIRQQGINQQQSEHDVYGRGMHGSPEYSDTEWNQEESHEEESHEDIARGEPQACLFVASLAATKTDVQLVESVTDHFKEWGPLLNVKVLKDWMQRPYSFVQFEHVEDAQRAMAEAQNTIIDGRHIRIEQARVNRTLLILRFNRATTEKDIADVLGRYGPLEDVSIFHDLGPPRNRRYAFAKFAYRDDAIKAFVSLRNDSRWAVEWAPNLSSRNQVEKESIFIGQLNPDVVTEAALRELFMGYGEIQYIHLIKRNKPGTNRPTAFAFIEFDNEQAAKDAIDHENNSMFLGTTIRVQYRETSEYRQQRQNAAIQAARGLTMPSSAGVSPVGASPPILTPHYPDPSIGRPFYYTAYYPYPVSQGMPMVGSGAVPQPRSGSMYAQHNLTPRGPALSHKGSQGSYYGLSTFGGTPGHQSASAEQYGTVGQDSGSAPYGYDYNGYMPPAEGVYYPHAVPAPMYMYDQGPIMNHVGQMVAPPPVLPAGPHLASGAPSASPMRYMASRSGGDTQRRAAGQETSKPTGHYRSSPSRGRSSERPSPSGGPAADTRNQVRKSA</sequence>
<feature type="compositionally biased region" description="Acidic residues" evidence="4">
    <location>
        <begin position="82"/>
        <end position="93"/>
    </location>
</feature>
<dbReference type="SUPFAM" id="SSF54928">
    <property type="entry name" value="RNA-binding domain, RBD"/>
    <property type="match status" value="2"/>
</dbReference>